<dbReference type="NCBIfam" id="NF045981">
    <property type="entry name" value="MSC0775_fam_LP"/>
    <property type="match status" value="1"/>
</dbReference>
<keyword evidence="1" id="KW-0449">Lipoprotein</keyword>
<proteinExistence type="predicted"/>
<sequence length="739" mass="84616">MAFIKEENTPMFIKGKKIIKNLFGPGILISAPVFAISCSQTETYTNQIEALNQGKIDSASLDNLDKLAEHTAILEWKNPKTDIAKIQVKNLYLNNFLQNNLVINKNKLNEALKNLGFKHLDKIKAEIVFNEVNRDYSNIEYLSVPVVIKRYIKTVSGQINEFQTRKIFFKLKGLSINEENKKRKTKLENFLKDKYDVQDGLNVVKVEKMSLEMAPGANLDYKLTQISRNELNKTIKLRFKDLENKLYFNNLTQQQKQELASLKKADSKNDLFNVYIESFEVDPQNHQNFIIKFKLAYGSPSIKIKSNRWSVDTTIKNIGVNLVYKGRFKTVDADEFLKQNAIVELKYNLSFTNYPFAQAHKNDFVAKSKVNGLQYEIKSIKKLDHPQRLGFNLKVTNSDVAEFNNKEVYIEAGVDKHTYIFQPELQDSLNKFNLLLGDIDSNILTKITQNIYDKANRSRILPGGYGELRGFYNNKNAPKQLHLGEDVLVKEGTEIIAPFDGDIISLGAAKNEKPFTGIGGQLVLRVKKEQLIDSINQNVYQDLFADAEYVYIGLIHLDIAATLRVLEKNGLNRQKFETEKYLKLDITLNNPLPIKKGAVIGIVGKPSNNGGWMPHAHIATWKQQQFIKDDNGYLYKPNDNTDRYKKYKADNQSFNIRVHGVELGQLPSQSGKINTSEYQTDENGNVNGSEIKKNAVRNTLLNIKDWEINENLFDPNIIFNFRDINSLAFDVHELFNELK</sequence>
<reference evidence="1" key="3">
    <citation type="journal article" date="2019" name="Vet. Microbiol.">
        <title>Mutations associated with change of susceptibility to lincosamides and/or macrolides in field and laboratory-derived Mycoplasma californicum strains in Japan, and development of a rapid detection method for these mutations.</title>
        <authorList>
            <person name="Hata E."/>
            <person name="Nagai K."/>
            <person name="Murakami K."/>
        </authorList>
    </citation>
    <scope>NUCLEOTIDE SEQUENCE</scope>
    <source>
        <strain evidence="1">HAZ160_1</strain>
    </source>
</reference>
<dbReference type="KEGG" id="mcm:MCAL160_0271"/>
<name>A0AAT9F7R8_9BACT</name>
<dbReference type="EMBL" id="AP013353">
    <property type="protein sequence ID" value="BAP00937.1"/>
    <property type="molecule type" value="Genomic_DNA"/>
</dbReference>
<protein>
    <submittedName>
        <fullName evidence="1">Hypothetical lipoprotein</fullName>
    </submittedName>
</protein>
<evidence type="ECO:0000313" key="1">
    <source>
        <dbReference type="EMBL" id="BAP00937.1"/>
    </source>
</evidence>
<accession>A0AAT9F7R8</accession>
<organism evidence="1">
    <name type="scientific">Mycoplasmopsis californica HAZ160_1</name>
    <dbReference type="NCBI Taxonomy" id="1397850"/>
    <lineage>
        <taxon>Bacteria</taxon>
        <taxon>Bacillati</taxon>
        <taxon>Mycoplasmatota</taxon>
        <taxon>Mycoplasmoidales</taxon>
        <taxon>Metamycoplasmataceae</taxon>
        <taxon>Mycoplasmopsis</taxon>
    </lineage>
</organism>
<reference evidence="1" key="2">
    <citation type="journal article" date="2014" name="Genome Announc.">
        <title>Complete Genome Sequence of Mycoplasma californicum Strain HAZ160_1 from Bovine Mastitic Milk in Japan.</title>
        <authorList>
            <person name="Hata E."/>
            <person name="Murakami K."/>
        </authorList>
    </citation>
    <scope>NUCLEOTIDE SEQUENCE</scope>
    <source>
        <strain evidence="1">HAZ160_1</strain>
    </source>
</reference>
<dbReference type="AlphaFoldDB" id="A0AAT9F7R8"/>
<reference evidence="1" key="4">
    <citation type="submission" date="2024-06" db="EMBL/GenBank/DDBJ databases">
        <authorList>
            <consortium name="Mycoplasma californicum genome sequencing consortium"/>
            <person name="Hata E."/>
            <person name="Tanaka K."/>
            <person name="Tamamura Y."/>
        </authorList>
    </citation>
    <scope>NUCLEOTIDE SEQUENCE</scope>
    <source>
        <strain evidence="1">HAZ160_1</strain>
    </source>
</reference>
<reference evidence="1" key="1">
    <citation type="journal article" date="2014" name="Appl. Environ. Microbiol.">
        <title>Molecular Epidemiology of Cases of Mycoplasma californicum Infection in Japan.</title>
        <authorList>
            <person name="Hata E."/>
            <person name="Suzuki K."/>
            <person name="Hanyu H."/>
            <person name="Itoh M."/>
            <person name="Higuchi H."/>
            <person name="Kobayashi H."/>
        </authorList>
    </citation>
    <scope>NUCLEOTIDE SEQUENCE</scope>
    <source>
        <strain evidence="1">HAZ160_1</strain>
    </source>
</reference>
<dbReference type="InterPro" id="IPR011055">
    <property type="entry name" value="Dup_hybrid_motif"/>
</dbReference>
<gene>
    <name evidence="1" type="ORF">MCAL160_0271</name>
</gene>
<dbReference type="Gene3D" id="2.70.70.10">
    <property type="entry name" value="Glucose Permease (Domain IIA)"/>
    <property type="match status" value="1"/>
</dbReference>